<keyword evidence="3" id="KW-1185">Reference proteome</keyword>
<keyword evidence="1" id="KW-0732">Signal</keyword>
<comment type="caution">
    <text evidence="2">The sequence shown here is derived from an EMBL/GenBank/DDBJ whole genome shotgun (WGS) entry which is preliminary data.</text>
</comment>
<proteinExistence type="predicted"/>
<feature type="signal peptide" evidence="1">
    <location>
        <begin position="1"/>
        <end position="15"/>
    </location>
</feature>
<protein>
    <submittedName>
        <fullName evidence="2">Uncharacterized protein</fullName>
    </submittedName>
</protein>
<accession>A0A8H7A4G0</accession>
<dbReference type="AlphaFoldDB" id="A0A8H7A4G0"/>
<dbReference type="Proteomes" id="UP000606974">
    <property type="component" value="Unassembled WGS sequence"/>
</dbReference>
<evidence type="ECO:0000313" key="2">
    <source>
        <dbReference type="EMBL" id="KAF7502455.1"/>
    </source>
</evidence>
<dbReference type="EMBL" id="JAACFV010000251">
    <property type="protein sequence ID" value="KAF7502455.1"/>
    <property type="molecule type" value="Genomic_DNA"/>
</dbReference>
<evidence type="ECO:0000256" key="1">
    <source>
        <dbReference type="SAM" id="SignalP"/>
    </source>
</evidence>
<reference evidence="2" key="1">
    <citation type="submission" date="2020-02" db="EMBL/GenBank/DDBJ databases">
        <authorList>
            <person name="Palmer J.M."/>
        </authorList>
    </citation>
    <scope>NUCLEOTIDE SEQUENCE</scope>
    <source>
        <strain evidence="2">EPUS1.4</strain>
        <tissue evidence="2">Thallus</tissue>
    </source>
</reference>
<evidence type="ECO:0000313" key="3">
    <source>
        <dbReference type="Proteomes" id="UP000606974"/>
    </source>
</evidence>
<organism evidence="2 3">
    <name type="scientific">Endocarpon pusillum</name>
    <dbReference type="NCBI Taxonomy" id="364733"/>
    <lineage>
        <taxon>Eukaryota</taxon>
        <taxon>Fungi</taxon>
        <taxon>Dikarya</taxon>
        <taxon>Ascomycota</taxon>
        <taxon>Pezizomycotina</taxon>
        <taxon>Eurotiomycetes</taxon>
        <taxon>Chaetothyriomycetidae</taxon>
        <taxon>Verrucariales</taxon>
        <taxon>Verrucariaceae</taxon>
        <taxon>Endocarpon</taxon>
    </lineage>
</organism>
<sequence>MQVLWVLRWVHLAGQGALRDGNVGLRACHVLLNRNSTTKSRLSWKAKFSKAKKIDPAGLGSSTVKGEETQLE</sequence>
<feature type="chain" id="PRO_5034898733" evidence="1">
    <location>
        <begin position="16"/>
        <end position="72"/>
    </location>
</feature>
<name>A0A8H7A4G0_9EURO</name>
<gene>
    <name evidence="2" type="ORF">GJ744_005801</name>
</gene>